<keyword evidence="3" id="KW-1185">Reference proteome</keyword>
<feature type="transmembrane region" description="Helical" evidence="1">
    <location>
        <begin position="6"/>
        <end position="30"/>
    </location>
</feature>
<feature type="transmembrane region" description="Helical" evidence="1">
    <location>
        <begin position="51"/>
        <end position="73"/>
    </location>
</feature>
<accession>A0A2T0XBY1</accession>
<sequence>MLNWVLYLEIYLTVGFVVCSAFIGTHLFVNRHKSTVFDYMRRSTNREWTHFLCDFFEDFFIPAVALALVWVVWPIPIGLKIKSMVFKKPPPLKPRRLVEVKEFILNEAELIREVTIEEVERTNFIHDPMEAVPNVPFGHSNALWLALRDSIQPNETLWEFESERSELKGVHSMWGYAIKGDGRVDRFMTTGWKIKIEVGSG</sequence>
<dbReference type="Proteomes" id="UP000238308">
    <property type="component" value="Unassembled WGS sequence"/>
</dbReference>
<keyword evidence="1" id="KW-0472">Membrane</keyword>
<keyword evidence="1" id="KW-0812">Transmembrane</keyword>
<dbReference type="EMBL" id="PVTV01000017">
    <property type="protein sequence ID" value="PRY96447.1"/>
    <property type="molecule type" value="Genomic_DNA"/>
</dbReference>
<proteinExistence type="predicted"/>
<reference evidence="2 3" key="1">
    <citation type="submission" date="2018-03" db="EMBL/GenBank/DDBJ databases">
        <title>Genomic Encyclopedia of Type Strains, Phase III (KMG-III): the genomes of soil and plant-associated and newly described type strains.</title>
        <authorList>
            <person name="Whitman W."/>
        </authorList>
    </citation>
    <scope>NUCLEOTIDE SEQUENCE [LARGE SCALE GENOMIC DNA]</scope>
    <source>
        <strain evidence="2 3">MWH-P2sevCIIIb</strain>
    </source>
</reference>
<organism evidence="2 3">
    <name type="scientific">Jezberella montanilacus</name>
    <dbReference type="NCBI Taxonomy" id="323426"/>
    <lineage>
        <taxon>Bacteria</taxon>
        <taxon>Pseudomonadati</taxon>
        <taxon>Pseudomonadota</taxon>
        <taxon>Betaproteobacteria</taxon>
        <taxon>Burkholderiales</taxon>
        <taxon>Alcaligenaceae</taxon>
        <taxon>Jezberella</taxon>
    </lineage>
</organism>
<evidence type="ECO:0000256" key="1">
    <source>
        <dbReference type="SAM" id="Phobius"/>
    </source>
</evidence>
<comment type="caution">
    <text evidence="2">The sequence shown here is derived from an EMBL/GenBank/DDBJ whole genome shotgun (WGS) entry which is preliminary data.</text>
</comment>
<name>A0A2T0XBY1_9BURK</name>
<dbReference type="AlphaFoldDB" id="A0A2T0XBY1"/>
<evidence type="ECO:0000313" key="3">
    <source>
        <dbReference type="Proteomes" id="UP000238308"/>
    </source>
</evidence>
<protein>
    <submittedName>
        <fullName evidence="2">Uncharacterized protein</fullName>
    </submittedName>
</protein>
<evidence type="ECO:0000313" key="2">
    <source>
        <dbReference type="EMBL" id="PRY96447.1"/>
    </source>
</evidence>
<keyword evidence="1" id="KW-1133">Transmembrane helix</keyword>
<gene>
    <name evidence="2" type="ORF">BCM14_2685</name>
</gene>